<dbReference type="PIRSF" id="PIRSF005384">
    <property type="entry name" value="RpiB_LacA_B"/>
    <property type="match status" value="1"/>
</dbReference>
<comment type="similarity">
    <text evidence="1">Belongs to the LacAB/RpiB family.</text>
</comment>
<dbReference type="InterPro" id="IPR003500">
    <property type="entry name" value="RpiB_LacA_LacB"/>
</dbReference>
<keyword evidence="6" id="KW-1185">Reference proteome</keyword>
<evidence type="ECO:0000313" key="6">
    <source>
        <dbReference type="Proteomes" id="UP000243197"/>
    </source>
</evidence>
<dbReference type="InterPro" id="IPR036569">
    <property type="entry name" value="RpiB_LacA_LacB_sf"/>
</dbReference>
<sequence length="142" mass="15763">MKIAIGSDHAGFEYKTIIKDYLESNGHEVEDFGTYSEQSVDYPDFIHPVAMSVSDNVTDFGIVICGSGNGAVMTANKHSKIRAALCWNAQLSHLARKHNNANILGIPERFVSHELAIEMVKVFLSTDFEAGRHEIRVKKIPC</sequence>
<keyword evidence="2 5" id="KW-0413">Isomerase</keyword>
<dbReference type="EMBL" id="AP014564">
    <property type="protein sequence ID" value="BAV94108.1"/>
    <property type="molecule type" value="Genomic_DNA"/>
</dbReference>
<evidence type="ECO:0000256" key="1">
    <source>
        <dbReference type="ARBA" id="ARBA00008754"/>
    </source>
</evidence>
<feature type="active site" description="Proton donor" evidence="3">
    <location>
        <position position="98"/>
    </location>
</feature>
<evidence type="ECO:0000256" key="4">
    <source>
        <dbReference type="PIRSR" id="PIRSR005384-2"/>
    </source>
</evidence>
<feature type="active site" description="Proton acceptor" evidence="3">
    <location>
        <position position="65"/>
    </location>
</feature>
<gene>
    <name evidence="5" type="ORF">JBKA6_0095</name>
</gene>
<proteinExistence type="inferred from homology"/>
<dbReference type="Proteomes" id="UP000243197">
    <property type="component" value="Chromosome"/>
</dbReference>
<feature type="binding site" evidence="4">
    <location>
        <begin position="66"/>
        <end position="70"/>
    </location>
    <ligand>
        <name>D-ribulose 5-phosphate</name>
        <dbReference type="ChEBI" id="CHEBI:58121"/>
    </ligand>
</feature>
<dbReference type="RefSeq" id="WP_096684707.1">
    <property type="nucleotide sequence ID" value="NZ_AP014564.1"/>
</dbReference>
<dbReference type="AlphaFoldDB" id="A0A1J1E244"/>
<evidence type="ECO:0000313" key="5">
    <source>
        <dbReference type="EMBL" id="BAV94108.1"/>
    </source>
</evidence>
<dbReference type="GO" id="GO:0009052">
    <property type="term" value="P:pentose-phosphate shunt, non-oxidative branch"/>
    <property type="evidence" value="ECO:0007669"/>
    <property type="project" value="TreeGrafter"/>
</dbReference>
<dbReference type="OrthoDB" id="1778624at2"/>
<organism evidence="5 6">
    <name type="scientific">Ichthyobacterium seriolicida</name>
    <dbReference type="NCBI Taxonomy" id="242600"/>
    <lineage>
        <taxon>Bacteria</taxon>
        <taxon>Pseudomonadati</taxon>
        <taxon>Bacteroidota</taxon>
        <taxon>Flavobacteriia</taxon>
        <taxon>Flavobacteriales</taxon>
        <taxon>Ichthyobacteriaceae</taxon>
        <taxon>Ichthyobacterium</taxon>
    </lineage>
</organism>
<dbReference type="NCBIfam" id="NF004051">
    <property type="entry name" value="PRK05571.1"/>
    <property type="match status" value="1"/>
</dbReference>
<feature type="binding site" evidence="4">
    <location>
        <position position="109"/>
    </location>
    <ligand>
        <name>D-ribulose 5-phosphate</name>
        <dbReference type="ChEBI" id="CHEBI:58121"/>
    </ligand>
</feature>
<dbReference type="SUPFAM" id="SSF89623">
    <property type="entry name" value="Ribose/Galactose isomerase RpiB/AlsB"/>
    <property type="match status" value="1"/>
</dbReference>
<dbReference type="InterPro" id="IPR004785">
    <property type="entry name" value="RpiB"/>
</dbReference>
<protein>
    <submittedName>
        <fullName evidence="5">Ribose 5-phosphate isomerase B</fullName>
    </submittedName>
</protein>
<feature type="binding site" evidence="4">
    <location>
        <begin position="8"/>
        <end position="9"/>
    </location>
    <ligand>
        <name>D-ribulose 5-phosphate</name>
        <dbReference type="ChEBI" id="CHEBI:58121"/>
    </ligand>
</feature>
<accession>A0A1J1E244</accession>
<feature type="binding site" evidence="4">
    <location>
        <position position="99"/>
    </location>
    <ligand>
        <name>D-ribulose 5-phosphate</name>
        <dbReference type="ChEBI" id="CHEBI:58121"/>
    </ligand>
</feature>
<dbReference type="GO" id="GO:0004751">
    <property type="term" value="F:ribose-5-phosphate isomerase activity"/>
    <property type="evidence" value="ECO:0007669"/>
    <property type="project" value="TreeGrafter"/>
</dbReference>
<name>A0A1J1E244_9FLAO</name>
<dbReference type="Gene3D" id="3.40.1400.10">
    <property type="entry name" value="Sugar-phosphate isomerase, RpiB/LacA/LacB"/>
    <property type="match status" value="1"/>
</dbReference>
<dbReference type="PANTHER" id="PTHR30345">
    <property type="entry name" value="RIBOSE-5-PHOSPHATE ISOMERASE B"/>
    <property type="match status" value="1"/>
</dbReference>
<evidence type="ECO:0000256" key="3">
    <source>
        <dbReference type="PIRSR" id="PIRSR005384-1"/>
    </source>
</evidence>
<dbReference type="KEGG" id="ise:JBKA6_0095"/>
<dbReference type="NCBIfam" id="TIGR01120">
    <property type="entry name" value="rpiB"/>
    <property type="match status" value="1"/>
</dbReference>
<dbReference type="PANTHER" id="PTHR30345:SF0">
    <property type="entry name" value="DNA DAMAGE-REPAIR_TOLERATION PROTEIN DRT102"/>
    <property type="match status" value="1"/>
</dbReference>
<feature type="binding site" evidence="4">
    <location>
        <position position="132"/>
    </location>
    <ligand>
        <name>D-ribulose 5-phosphate</name>
        <dbReference type="ChEBI" id="CHEBI:58121"/>
    </ligand>
</feature>
<dbReference type="NCBIfam" id="TIGR00689">
    <property type="entry name" value="rpiB_lacA_lacB"/>
    <property type="match status" value="1"/>
</dbReference>
<dbReference type="Pfam" id="PF02502">
    <property type="entry name" value="LacAB_rpiB"/>
    <property type="match status" value="1"/>
</dbReference>
<dbReference type="GO" id="GO:0019316">
    <property type="term" value="P:D-allose catabolic process"/>
    <property type="evidence" value="ECO:0007669"/>
    <property type="project" value="TreeGrafter"/>
</dbReference>
<reference evidence="5 6" key="1">
    <citation type="submission" date="2014-03" db="EMBL/GenBank/DDBJ databases">
        <title>complete genome sequence of Flavobacteriaceae bacterium JBKA-6.</title>
        <authorList>
            <person name="Takano T."/>
            <person name="Nakamura Y."/>
            <person name="Takuma S."/>
            <person name="Yasuike M."/>
            <person name="Matsuyama T."/>
            <person name="Sakai T."/>
            <person name="Fujiwara A."/>
            <person name="Kimoto K."/>
            <person name="Fukuda Y."/>
            <person name="Kondo H."/>
            <person name="Hirono I."/>
            <person name="Nakayasu C."/>
        </authorList>
    </citation>
    <scope>NUCLEOTIDE SEQUENCE [LARGE SCALE GENOMIC DNA]</scope>
    <source>
        <strain evidence="5 6">JBKA-6</strain>
    </source>
</reference>
<feature type="binding site" evidence="4">
    <location>
        <position position="136"/>
    </location>
    <ligand>
        <name>D-ribulose 5-phosphate</name>
        <dbReference type="ChEBI" id="CHEBI:58121"/>
    </ligand>
</feature>
<evidence type="ECO:0000256" key="2">
    <source>
        <dbReference type="ARBA" id="ARBA00023235"/>
    </source>
</evidence>